<sequence>MPSNETGRKAKMEGEWLERLGYLTTEFQRLHRGVDNATSELLYERNSTRRRTRRGCLIEFSFPYYMRKRENAEEHDRIKAATIFNTD</sequence>
<gene>
    <name evidence="1" type="ORF">LPLAT_LOCUS414</name>
</gene>
<dbReference type="AlphaFoldDB" id="A0AAV2N279"/>
<organism evidence="1 2">
    <name type="scientific">Lasius platythorax</name>
    <dbReference type="NCBI Taxonomy" id="488582"/>
    <lineage>
        <taxon>Eukaryota</taxon>
        <taxon>Metazoa</taxon>
        <taxon>Ecdysozoa</taxon>
        <taxon>Arthropoda</taxon>
        <taxon>Hexapoda</taxon>
        <taxon>Insecta</taxon>
        <taxon>Pterygota</taxon>
        <taxon>Neoptera</taxon>
        <taxon>Endopterygota</taxon>
        <taxon>Hymenoptera</taxon>
        <taxon>Apocrita</taxon>
        <taxon>Aculeata</taxon>
        <taxon>Formicoidea</taxon>
        <taxon>Formicidae</taxon>
        <taxon>Formicinae</taxon>
        <taxon>Lasius</taxon>
        <taxon>Lasius</taxon>
    </lineage>
</organism>
<keyword evidence="2" id="KW-1185">Reference proteome</keyword>
<accession>A0AAV2N279</accession>
<reference evidence="1 2" key="1">
    <citation type="submission" date="2024-04" db="EMBL/GenBank/DDBJ databases">
        <authorList>
            <consortium name="Molecular Ecology Group"/>
        </authorList>
    </citation>
    <scope>NUCLEOTIDE SEQUENCE [LARGE SCALE GENOMIC DNA]</scope>
</reference>
<name>A0AAV2N279_9HYME</name>
<evidence type="ECO:0000313" key="2">
    <source>
        <dbReference type="Proteomes" id="UP001497644"/>
    </source>
</evidence>
<dbReference type="EMBL" id="OZ034824">
    <property type="protein sequence ID" value="CAL1673544.1"/>
    <property type="molecule type" value="Genomic_DNA"/>
</dbReference>
<evidence type="ECO:0000313" key="1">
    <source>
        <dbReference type="EMBL" id="CAL1673544.1"/>
    </source>
</evidence>
<proteinExistence type="predicted"/>
<dbReference type="Proteomes" id="UP001497644">
    <property type="component" value="Chromosome 1"/>
</dbReference>
<protein>
    <submittedName>
        <fullName evidence="1">Uncharacterized protein</fullName>
    </submittedName>
</protein>